<dbReference type="InterPro" id="IPR022572">
    <property type="entry name" value="DNA_rep/recomb_RecO_N"/>
</dbReference>
<dbReference type="HAMAP" id="MF_00201">
    <property type="entry name" value="RecO"/>
    <property type="match status" value="1"/>
</dbReference>
<dbReference type="NCBIfam" id="TIGR00613">
    <property type="entry name" value="reco"/>
    <property type="match status" value="1"/>
</dbReference>
<dbReference type="EMBL" id="CAXIXY010000003">
    <property type="protein sequence ID" value="CAL2079220.1"/>
    <property type="molecule type" value="Genomic_DNA"/>
</dbReference>
<name>A0ABM9NU77_9FLAO</name>
<evidence type="ECO:0000256" key="3">
    <source>
        <dbReference type="ARBA" id="ARBA00022763"/>
    </source>
</evidence>
<keyword evidence="10" id="KW-1185">Reference proteome</keyword>
<reference evidence="9 10" key="1">
    <citation type="submission" date="2024-05" db="EMBL/GenBank/DDBJ databases">
        <authorList>
            <person name="Duchaud E."/>
        </authorList>
    </citation>
    <scope>NUCLEOTIDE SEQUENCE [LARGE SCALE GENOMIC DNA]</scope>
    <source>
        <strain evidence="9">Ena-SAMPLE-TAB-13-05-2024-13:56:06:370-140302</strain>
    </source>
</reference>
<evidence type="ECO:0000256" key="2">
    <source>
        <dbReference type="ARBA" id="ARBA00021310"/>
    </source>
</evidence>
<keyword evidence="3 7" id="KW-0227">DNA damage</keyword>
<gene>
    <name evidence="7 9" type="primary">recO</name>
    <name evidence="9" type="ORF">T190607A01A_10827</name>
</gene>
<evidence type="ECO:0000256" key="7">
    <source>
        <dbReference type="HAMAP-Rule" id="MF_00201"/>
    </source>
</evidence>
<protein>
    <recommendedName>
        <fullName evidence="2 7">DNA repair protein RecO</fullName>
    </recommendedName>
    <alternativeName>
        <fullName evidence="6 7">Recombination protein O</fullName>
    </alternativeName>
</protein>
<keyword evidence="5 7" id="KW-0234">DNA repair</keyword>
<evidence type="ECO:0000313" key="10">
    <source>
        <dbReference type="Proteomes" id="UP001497416"/>
    </source>
</evidence>
<dbReference type="SUPFAM" id="SSF50249">
    <property type="entry name" value="Nucleic acid-binding proteins"/>
    <property type="match status" value="1"/>
</dbReference>
<proteinExistence type="inferred from homology"/>
<evidence type="ECO:0000256" key="5">
    <source>
        <dbReference type="ARBA" id="ARBA00023204"/>
    </source>
</evidence>
<sequence length="240" mass="27179">MAIISTKAIVFSSIKYGDTSLIVKCFTLEEGVKTYMIKGVLKAKKGKLKAAYFQPLTQLQLTASHNNKGNLNSLREASVSIPYESIPLDIIKQSIVLFLSEILSSIIQEEEKNEGLYNYIETALIWLDTHDAISNFHLLFLLNLSKYLGFYPDTSNSDASAFSLLEGSFTNSNYEKLTLINTDLTLFKKLLGINFDAIHTISFNKKERQTLLRIIIQYFELHLEGFKKPKSLDVLETVFS</sequence>
<evidence type="ECO:0000256" key="4">
    <source>
        <dbReference type="ARBA" id="ARBA00023172"/>
    </source>
</evidence>
<dbReference type="InterPro" id="IPR037278">
    <property type="entry name" value="ARFGAP/RecO"/>
</dbReference>
<dbReference type="InterPro" id="IPR012340">
    <property type="entry name" value="NA-bd_OB-fold"/>
</dbReference>
<dbReference type="InterPro" id="IPR042242">
    <property type="entry name" value="RecO_C"/>
</dbReference>
<comment type="similarity">
    <text evidence="1 7">Belongs to the RecO family.</text>
</comment>
<evidence type="ECO:0000256" key="6">
    <source>
        <dbReference type="ARBA" id="ARBA00033409"/>
    </source>
</evidence>
<feature type="domain" description="DNA replication/recombination mediator RecO N-terminal" evidence="8">
    <location>
        <begin position="1"/>
        <end position="79"/>
    </location>
</feature>
<dbReference type="PANTHER" id="PTHR33991">
    <property type="entry name" value="DNA REPAIR PROTEIN RECO"/>
    <property type="match status" value="1"/>
</dbReference>
<dbReference type="Pfam" id="PF02565">
    <property type="entry name" value="RecO_C"/>
    <property type="match status" value="1"/>
</dbReference>
<keyword evidence="4 7" id="KW-0233">DNA recombination</keyword>
<evidence type="ECO:0000259" key="8">
    <source>
        <dbReference type="Pfam" id="PF11967"/>
    </source>
</evidence>
<dbReference type="SUPFAM" id="SSF57863">
    <property type="entry name" value="ArfGap/RecO-like zinc finger"/>
    <property type="match status" value="1"/>
</dbReference>
<organism evidence="9 10">
    <name type="scientific">Tenacibaculum platacis</name>
    <dbReference type="NCBI Taxonomy" id="3137852"/>
    <lineage>
        <taxon>Bacteria</taxon>
        <taxon>Pseudomonadati</taxon>
        <taxon>Bacteroidota</taxon>
        <taxon>Flavobacteriia</taxon>
        <taxon>Flavobacteriales</taxon>
        <taxon>Flavobacteriaceae</taxon>
        <taxon>Tenacibaculum</taxon>
    </lineage>
</organism>
<accession>A0ABM9NU77</accession>
<dbReference type="Pfam" id="PF11967">
    <property type="entry name" value="RecO_N"/>
    <property type="match status" value="1"/>
</dbReference>
<evidence type="ECO:0000256" key="1">
    <source>
        <dbReference type="ARBA" id="ARBA00007452"/>
    </source>
</evidence>
<dbReference type="InterPro" id="IPR003717">
    <property type="entry name" value="RecO"/>
</dbReference>
<dbReference type="RefSeq" id="WP_348710534.1">
    <property type="nucleotide sequence ID" value="NZ_CAXIXY010000003.1"/>
</dbReference>
<dbReference type="Gene3D" id="1.20.1440.120">
    <property type="entry name" value="Recombination protein O, C-terminal domain"/>
    <property type="match status" value="1"/>
</dbReference>
<dbReference type="Gene3D" id="2.40.50.140">
    <property type="entry name" value="Nucleic acid-binding proteins"/>
    <property type="match status" value="1"/>
</dbReference>
<dbReference type="Proteomes" id="UP001497416">
    <property type="component" value="Unassembled WGS sequence"/>
</dbReference>
<comment type="caution">
    <text evidence="9">The sequence shown here is derived from an EMBL/GenBank/DDBJ whole genome shotgun (WGS) entry which is preliminary data.</text>
</comment>
<comment type="function">
    <text evidence="7">Involved in DNA repair and RecF pathway recombination.</text>
</comment>
<evidence type="ECO:0000313" key="9">
    <source>
        <dbReference type="EMBL" id="CAL2079220.1"/>
    </source>
</evidence>
<dbReference type="PANTHER" id="PTHR33991:SF1">
    <property type="entry name" value="DNA REPAIR PROTEIN RECO"/>
    <property type="match status" value="1"/>
</dbReference>